<organism evidence="2 3">
    <name type="scientific">Tritrichomonas foetus</name>
    <dbReference type="NCBI Taxonomy" id="1144522"/>
    <lineage>
        <taxon>Eukaryota</taxon>
        <taxon>Metamonada</taxon>
        <taxon>Parabasalia</taxon>
        <taxon>Tritrichomonadida</taxon>
        <taxon>Tritrichomonadidae</taxon>
        <taxon>Tritrichomonas</taxon>
    </lineage>
</organism>
<sequence length="166" mass="18684">MDFPVKKMNHTITPMPGVEYDTVRGRGDFDAGYINEYSDCNDDSYKEKCTDAFSFTHKSQSGEFRKRKSPRSSRCMASDPEDNLQREINSLPIKRNSKGRGRRNLPFISSNPSQPQEKTEKNDMSLIVTIEANQQAEGSLTNSELNSPSSFSPGAWRKPSVSFGEC</sequence>
<dbReference type="Proteomes" id="UP000179807">
    <property type="component" value="Unassembled WGS sequence"/>
</dbReference>
<dbReference type="GeneID" id="94847736"/>
<dbReference type="VEuPathDB" id="TrichDB:TRFO_40153"/>
<dbReference type="RefSeq" id="XP_068346724.1">
    <property type="nucleotide sequence ID" value="XM_068513032.1"/>
</dbReference>
<feature type="compositionally biased region" description="Polar residues" evidence="1">
    <location>
        <begin position="131"/>
        <end position="152"/>
    </location>
</feature>
<accession>A0A1J4J7E9</accession>
<reference evidence="2" key="1">
    <citation type="submission" date="2016-10" db="EMBL/GenBank/DDBJ databases">
        <authorList>
            <person name="Benchimol M."/>
            <person name="Almeida L.G."/>
            <person name="Vasconcelos A.T."/>
            <person name="Perreira-Neves A."/>
            <person name="Rosa I.A."/>
            <person name="Tasca T."/>
            <person name="Bogo M.R."/>
            <person name="de Souza W."/>
        </authorList>
    </citation>
    <scope>NUCLEOTIDE SEQUENCE [LARGE SCALE GENOMIC DNA]</scope>
    <source>
        <strain evidence="2">K</strain>
    </source>
</reference>
<comment type="caution">
    <text evidence="2">The sequence shown here is derived from an EMBL/GenBank/DDBJ whole genome shotgun (WGS) entry which is preliminary data.</text>
</comment>
<protein>
    <submittedName>
        <fullName evidence="2">Uncharacterized protein</fullName>
    </submittedName>
</protein>
<evidence type="ECO:0000313" key="3">
    <source>
        <dbReference type="Proteomes" id="UP000179807"/>
    </source>
</evidence>
<dbReference type="AlphaFoldDB" id="A0A1J4J7E9"/>
<gene>
    <name evidence="2" type="ORF">TRFO_40153</name>
</gene>
<dbReference type="EMBL" id="MLAK01001388">
    <property type="protein sequence ID" value="OHS93587.1"/>
    <property type="molecule type" value="Genomic_DNA"/>
</dbReference>
<feature type="region of interest" description="Disordered" evidence="1">
    <location>
        <begin position="58"/>
        <end position="166"/>
    </location>
</feature>
<name>A0A1J4J7E9_9EUKA</name>
<feature type="compositionally biased region" description="Polar residues" evidence="1">
    <location>
        <begin position="107"/>
        <end position="116"/>
    </location>
</feature>
<proteinExistence type="predicted"/>
<evidence type="ECO:0000256" key="1">
    <source>
        <dbReference type="SAM" id="MobiDB-lite"/>
    </source>
</evidence>
<evidence type="ECO:0000313" key="2">
    <source>
        <dbReference type="EMBL" id="OHS93587.1"/>
    </source>
</evidence>
<keyword evidence="3" id="KW-1185">Reference proteome</keyword>